<dbReference type="InterPro" id="IPR013563">
    <property type="entry name" value="Oligopep_ABC_C"/>
</dbReference>
<dbReference type="InterPro" id="IPR003439">
    <property type="entry name" value="ABC_transporter-like_ATP-bd"/>
</dbReference>
<comment type="subcellular location">
    <subcellularLocation>
        <location evidence="1">Cell inner membrane</location>
        <topology evidence="1">Peripheral membrane protein</topology>
    </subcellularLocation>
</comment>
<evidence type="ECO:0000256" key="5">
    <source>
        <dbReference type="ARBA" id="ARBA00022519"/>
    </source>
</evidence>
<dbReference type="AlphaFoldDB" id="C6HXY5"/>
<dbReference type="GO" id="GO:0015833">
    <property type="term" value="P:peptide transport"/>
    <property type="evidence" value="ECO:0007669"/>
    <property type="project" value="InterPro"/>
</dbReference>
<dbReference type="InterPro" id="IPR017871">
    <property type="entry name" value="ABC_transporter-like_CS"/>
</dbReference>
<dbReference type="InterPro" id="IPR027417">
    <property type="entry name" value="P-loop_NTPase"/>
</dbReference>
<reference evidence="11 12" key="1">
    <citation type="journal article" date="2009" name="Appl. Environ. Microbiol.">
        <title>Community genomic and proteomic analyses of chemoautotrophic iron-oxidizing "Leptospirillum rubarum" (Group II) and "Leptospirillum ferrodiazotrophum" (Group III) bacteria in acid mine drainage biofilms.</title>
        <authorList>
            <person name="Goltsman D.S."/>
            <person name="Denef V.J."/>
            <person name="Singer S.W."/>
            <person name="VerBerkmoes N.C."/>
            <person name="Lefsrud M."/>
            <person name="Mueller R.S."/>
            <person name="Dick G.J."/>
            <person name="Sun C.L."/>
            <person name="Wheeler K.E."/>
            <person name="Zemla A."/>
            <person name="Baker B.J."/>
            <person name="Hauser L."/>
            <person name="Land M."/>
            <person name="Shah M.B."/>
            <person name="Thelen M.P."/>
            <person name="Hettich R.L."/>
            <person name="Banfield J.F."/>
        </authorList>
    </citation>
    <scope>NUCLEOTIDE SEQUENCE [LARGE SCALE GENOMIC DNA]</scope>
</reference>
<accession>C6HXY5</accession>
<feature type="domain" description="ABC transporter" evidence="10">
    <location>
        <begin position="7"/>
        <end position="257"/>
    </location>
</feature>
<dbReference type="PANTHER" id="PTHR43297">
    <property type="entry name" value="OLIGOPEPTIDE TRANSPORT ATP-BINDING PROTEIN APPD"/>
    <property type="match status" value="1"/>
</dbReference>
<evidence type="ECO:0000256" key="9">
    <source>
        <dbReference type="ARBA" id="ARBA00023136"/>
    </source>
</evidence>
<keyword evidence="3" id="KW-0813">Transport</keyword>
<evidence type="ECO:0000259" key="10">
    <source>
        <dbReference type="PROSITE" id="PS50893"/>
    </source>
</evidence>
<dbReference type="GO" id="GO:0005886">
    <property type="term" value="C:plasma membrane"/>
    <property type="evidence" value="ECO:0007669"/>
    <property type="project" value="UniProtKB-SubCell"/>
</dbReference>
<dbReference type="SMART" id="SM00382">
    <property type="entry name" value="AAA"/>
    <property type="match status" value="1"/>
</dbReference>
<dbReference type="Gene3D" id="3.40.50.300">
    <property type="entry name" value="P-loop containing nucleotide triphosphate hydrolases"/>
    <property type="match status" value="1"/>
</dbReference>
<comment type="similarity">
    <text evidence="2">Belongs to the ABC transporter superfamily.</text>
</comment>
<organism evidence="11 12">
    <name type="scientific">Leptospirillum ferrodiazotrophum</name>
    <dbReference type="NCBI Taxonomy" id="412449"/>
    <lineage>
        <taxon>Bacteria</taxon>
        <taxon>Pseudomonadati</taxon>
        <taxon>Nitrospirota</taxon>
        <taxon>Nitrospiria</taxon>
        <taxon>Nitrospirales</taxon>
        <taxon>Nitrospiraceae</taxon>
        <taxon>Leptospirillum</taxon>
    </lineage>
</organism>
<dbReference type="GO" id="GO:0016887">
    <property type="term" value="F:ATP hydrolysis activity"/>
    <property type="evidence" value="ECO:0007669"/>
    <property type="project" value="InterPro"/>
</dbReference>
<dbReference type="EMBL" id="GG693875">
    <property type="protein sequence ID" value="EES52597.1"/>
    <property type="molecule type" value="Genomic_DNA"/>
</dbReference>
<dbReference type="GO" id="GO:0005524">
    <property type="term" value="F:ATP binding"/>
    <property type="evidence" value="ECO:0007669"/>
    <property type="project" value="UniProtKB-KW"/>
</dbReference>
<dbReference type="PROSITE" id="PS00211">
    <property type="entry name" value="ABC_TRANSPORTER_1"/>
    <property type="match status" value="1"/>
</dbReference>
<dbReference type="Proteomes" id="UP000009374">
    <property type="component" value="Unassembled WGS sequence"/>
</dbReference>
<evidence type="ECO:0000313" key="11">
    <source>
        <dbReference type="EMBL" id="EES52597.1"/>
    </source>
</evidence>
<keyword evidence="8" id="KW-1278">Translocase</keyword>
<proteinExistence type="inferred from homology"/>
<keyword evidence="9" id="KW-0472">Membrane</keyword>
<dbReference type="SUPFAM" id="SSF52540">
    <property type="entry name" value="P-loop containing nucleoside triphosphate hydrolases"/>
    <property type="match status" value="1"/>
</dbReference>
<keyword evidence="12" id="KW-1185">Reference proteome</keyword>
<dbReference type="PROSITE" id="PS50893">
    <property type="entry name" value="ABC_TRANSPORTER_2"/>
    <property type="match status" value="1"/>
</dbReference>
<dbReference type="Pfam" id="PF00005">
    <property type="entry name" value="ABC_tran"/>
    <property type="match status" value="1"/>
</dbReference>
<evidence type="ECO:0000313" key="12">
    <source>
        <dbReference type="Proteomes" id="UP000009374"/>
    </source>
</evidence>
<evidence type="ECO:0000256" key="8">
    <source>
        <dbReference type="ARBA" id="ARBA00022967"/>
    </source>
</evidence>
<dbReference type="PANTHER" id="PTHR43297:SF14">
    <property type="entry name" value="ATPASE AAA-TYPE CORE DOMAIN-CONTAINING PROTEIN"/>
    <property type="match status" value="1"/>
</dbReference>
<name>C6HXY5_9BACT</name>
<evidence type="ECO:0000256" key="3">
    <source>
        <dbReference type="ARBA" id="ARBA00022448"/>
    </source>
</evidence>
<dbReference type="InterPro" id="IPR003593">
    <property type="entry name" value="AAA+_ATPase"/>
</dbReference>
<evidence type="ECO:0000256" key="7">
    <source>
        <dbReference type="ARBA" id="ARBA00022840"/>
    </source>
</evidence>
<evidence type="ECO:0000256" key="2">
    <source>
        <dbReference type="ARBA" id="ARBA00005417"/>
    </source>
</evidence>
<evidence type="ECO:0000256" key="1">
    <source>
        <dbReference type="ARBA" id="ARBA00004417"/>
    </source>
</evidence>
<dbReference type="NCBIfam" id="TIGR01727">
    <property type="entry name" value="oligo_HPY"/>
    <property type="match status" value="1"/>
</dbReference>
<gene>
    <name evidence="11" type="ORF">UBAL3_93200099</name>
</gene>
<keyword evidence="4" id="KW-1003">Cell membrane</keyword>
<dbReference type="CDD" id="cd03257">
    <property type="entry name" value="ABC_NikE_OppD_transporters"/>
    <property type="match status" value="1"/>
</dbReference>
<keyword evidence="7" id="KW-0067">ATP-binding</keyword>
<dbReference type="InterPro" id="IPR050388">
    <property type="entry name" value="ABC_Ni/Peptide_Import"/>
</dbReference>
<evidence type="ECO:0000256" key="4">
    <source>
        <dbReference type="ARBA" id="ARBA00022475"/>
    </source>
</evidence>
<protein>
    <submittedName>
        <fullName evidence="11">Oligopeptide/dipeptide ABC transporter, ATPase subunit</fullName>
    </submittedName>
</protein>
<keyword evidence="5" id="KW-0997">Cell inner membrane</keyword>
<keyword evidence="6" id="KW-0547">Nucleotide-binding</keyword>
<dbReference type="Pfam" id="PF08352">
    <property type="entry name" value="oligo_HPY"/>
    <property type="match status" value="1"/>
</dbReference>
<dbReference type="FunFam" id="3.40.50.300:FF:000016">
    <property type="entry name" value="Oligopeptide ABC transporter ATP-binding component"/>
    <property type="match status" value="1"/>
</dbReference>
<evidence type="ECO:0000256" key="6">
    <source>
        <dbReference type="ARBA" id="ARBA00022741"/>
    </source>
</evidence>
<sequence>MAAERLLKVENLTLVLKTREGEIVPVREVSFTLGKGETVGLVGESGSGKTLTGLSLLGLFPPGARIAGGKILFDGEDLLTLPESRLQTLRGQKVSMVFQEPQSALNPVLTVETQMREIYQSHTSLSREEIGQRILDGLRAAGLPDPLTVSRSYPHQLSGGMRQRVMIAMALALDPLLVIADEPTTALDPTVALQILALLARIRQRSGQSLLFISHDLSHVRRVSDRVLLMYAGRIVEEAPSARFFSHGPRHPYGRALLASRPEGGIRTRREAPLSAIGGQVPPLWDLPPGCSFAPRCSRADSLCTSTLPSWNGGEGERVFCHHPDDSPLGAPVHAA</sequence>